<dbReference type="Proteomes" id="UP000694416">
    <property type="component" value="Unplaced"/>
</dbReference>
<dbReference type="Ensembl" id="ENSPTET00000005274.1">
    <property type="protein sequence ID" value="ENSPTEP00000003344.1"/>
    <property type="gene ID" value="ENSPTEG00000004005.1"/>
</dbReference>
<name>A0A8C9LHU6_9PRIM</name>
<organism evidence="1 2">
    <name type="scientific">Piliocolobus tephrosceles</name>
    <name type="common">Ugandan red Colobus</name>
    <dbReference type="NCBI Taxonomy" id="591936"/>
    <lineage>
        <taxon>Eukaryota</taxon>
        <taxon>Metazoa</taxon>
        <taxon>Chordata</taxon>
        <taxon>Craniata</taxon>
        <taxon>Vertebrata</taxon>
        <taxon>Euteleostomi</taxon>
        <taxon>Mammalia</taxon>
        <taxon>Eutheria</taxon>
        <taxon>Euarchontoglires</taxon>
        <taxon>Primates</taxon>
        <taxon>Haplorrhini</taxon>
        <taxon>Catarrhini</taxon>
        <taxon>Cercopithecidae</taxon>
        <taxon>Colobinae</taxon>
        <taxon>Piliocolobus</taxon>
    </lineage>
</organism>
<keyword evidence="2" id="KW-1185">Reference proteome</keyword>
<reference evidence="1" key="2">
    <citation type="submission" date="2025-09" db="UniProtKB">
        <authorList>
            <consortium name="Ensembl"/>
        </authorList>
    </citation>
    <scope>IDENTIFICATION</scope>
</reference>
<sequence length="78" mass="8345">MTLPLSCSWNSQPLTAQKKKECQAWEEAGGWACPETGAGVWEWSFSSLMPIPALECSGVQGQSSQAFGVLGHSGFPSR</sequence>
<evidence type="ECO:0000313" key="2">
    <source>
        <dbReference type="Proteomes" id="UP000694416"/>
    </source>
</evidence>
<evidence type="ECO:0000313" key="1">
    <source>
        <dbReference type="Ensembl" id="ENSPTEP00000003344.1"/>
    </source>
</evidence>
<dbReference type="AlphaFoldDB" id="A0A8C9LHU6"/>
<accession>A0A8C9LHU6</accession>
<proteinExistence type="predicted"/>
<protein>
    <submittedName>
        <fullName evidence="1">Uncharacterized protein</fullName>
    </submittedName>
</protein>
<reference evidence="1" key="1">
    <citation type="submission" date="2025-08" db="UniProtKB">
        <authorList>
            <consortium name="Ensembl"/>
        </authorList>
    </citation>
    <scope>IDENTIFICATION</scope>
</reference>